<proteinExistence type="inferred from homology"/>
<dbReference type="InterPro" id="IPR036291">
    <property type="entry name" value="NAD(P)-bd_dom_sf"/>
</dbReference>
<organism evidence="5 6">
    <name type="scientific">Dactylosporangium darangshiense</name>
    <dbReference type="NCBI Taxonomy" id="579108"/>
    <lineage>
        <taxon>Bacteria</taxon>
        <taxon>Bacillati</taxon>
        <taxon>Actinomycetota</taxon>
        <taxon>Actinomycetes</taxon>
        <taxon>Micromonosporales</taxon>
        <taxon>Micromonosporaceae</taxon>
        <taxon>Dactylosporangium</taxon>
    </lineage>
</organism>
<comment type="similarity">
    <text evidence="1 3">Belongs to the short-chain dehydrogenases/reductases (SDR) family.</text>
</comment>
<keyword evidence="6" id="KW-1185">Reference proteome</keyword>
<dbReference type="InterPro" id="IPR002347">
    <property type="entry name" value="SDR_fam"/>
</dbReference>
<sequence>MSEHGSTERSGTGNSVRGEPAARTAIVTGGSRGLGRALAEALAGDGWIVVVDGRTLRSGIAAEIPGVVPVPGDVTDSWHRGLLLETALETGRLDLLVNNAGILGPSPQPALADYPPEALRSVFEVNVVAPLALTQLALPALRDHGGAVVNISSDAAVGAYPGWGGYGAAKAAVEQLSNVLAAEEPKLRVWWVDPGDLRTQMHAEAFPGEDISDRPLPSSVTPAFLSLLERRPESGRVRL</sequence>
<dbReference type="InterPro" id="IPR020904">
    <property type="entry name" value="Sc_DH/Rdtase_CS"/>
</dbReference>
<gene>
    <name evidence="5" type="ORF">GCM10022255_017710</name>
</gene>
<evidence type="ECO:0000256" key="4">
    <source>
        <dbReference type="SAM" id="MobiDB-lite"/>
    </source>
</evidence>
<comment type="caution">
    <text evidence="5">The sequence shown here is derived from an EMBL/GenBank/DDBJ whole genome shotgun (WGS) entry which is preliminary data.</text>
</comment>
<dbReference type="EMBL" id="BAABAT010000003">
    <property type="protein sequence ID" value="GAA4246451.1"/>
    <property type="molecule type" value="Genomic_DNA"/>
</dbReference>
<dbReference type="PRINTS" id="PR00080">
    <property type="entry name" value="SDRFAMILY"/>
</dbReference>
<evidence type="ECO:0000256" key="1">
    <source>
        <dbReference type="ARBA" id="ARBA00006484"/>
    </source>
</evidence>
<evidence type="ECO:0000313" key="6">
    <source>
        <dbReference type="Proteomes" id="UP001500620"/>
    </source>
</evidence>
<dbReference type="PROSITE" id="PS00061">
    <property type="entry name" value="ADH_SHORT"/>
    <property type="match status" value="1"/>
</dbReference>
<protein>
    <submittedName>
        <fullName evidence="5">SDR family oxidoreductase</fullName>
    </submittedName>
</protein>
<feature type="region of interest" description="Disordered" evidence="4">
    <location>
        <begin position="1"/>
        <end position="23"/>
    </location>
</feature>
<dbReference type="CDD" id="cd05233">
    <property type="entry name" value="SDR_c"/>
    <property type="match status" value="1"/>
</dbReference>
<name>A0ABP8D2V6_9ACTN</name>
<accession>A0ABP8D2V6</accession>
<dbReference type="Gene3D" id="3.40.50.720">
    <property type="entry name" value="NAD(P)-binding Rossmann-like Domain"/>
    <property type="match status" value="1"/>
</dbReference>
<dbReference type="Proteomes" id="UP001500620">
    <property type="component" value="Unassembled WGS sequence"/>
</dbReference>
<evidence type="ECO:0000313" key="5">
    <source>
        <dbReference type="EMBL" id="GAA4246451.1"/>
    </source>
</evidence>
<dbReference type="PANTHER" id="PTHR43008:SF4">
    <property type="entry name" value="CHAIN DEHYDROGENASE, PUTATIVE (AFU_ORTHOLOGUE AFUA_4G08710)-RELATED"/>
    <property type="match status" value="1"/>
</dbReference>
<evidence type="ECO:0000256" key="3">
    <source>
        <dbReference type="RuleBase" id="RU000363"/>
    </source>
</evidence>
<reference evidence="6" key="1">
    <citation type="journal article" date="2019" name="Int. J. Syst. Evol. Microbiol.">
        <title>The Global Catalogue of Microorganisms (GCM) 10K type strain sequencing project: providing services to taxonomists for standard genome sequencing and annotation.</title>
        <authorList>
            <consortium name="The Broad Institute Genomics Platform"/>
            <consortium name="The Broad Institute Genome Sequencing Center for Infectious Disease"/>
            <person name="Wu L."/>
            <person name="Ma J."/>
        </authorList>
    </citation>
    <scope>NUCLEOTIDE SEQUENCE [LARGE SCALE GENOMIC DNA]</scope>
    <source>
        <strain evidence="6">JCM 17441</strain>
    </source>
</reference>
<dbReference type="Pfam" id="PF00106">
    <property type="entry name" value="adh_short"/>
    <property type="match status" value="1"/>
</dbReference>
<evidence type="ECO:0000256" key="2">
    <source>
        <dbReference type="ARBA" id="ARBA00023002"/>
    </source>
</evidence>
<dbReference type="PRINTS" id="PR00081">
    <property type="entry name" value="GDHRDH"/>
</dbReference>
<dbReference type="PANTHER" id="PTHR43008">
    <property type="entry name" value="BENZIL REDUCTASE"/>
    <property type="match status" value="1"/>
</dbReference>
<dbReference type="SUPFAM" id="SSF51735">
    <property type="entry name" value="NAD(P)-binding Rossmann-fold domains"/>
    <property type="match status" value="1"/>
</dbReference>
<keyword evidence="2" id="KW-0560">Oxidoreductase</keyword>